<keyword evidence="15" id="KW-1185">Reference proteome</keyword>
<evidence type="ECO:0000259" key="13">
    <source>
        <dbReference type="PROSITE" id="PS51352"/>
    </source>
</evidence>
<organism evidence="14 15">
    <name type="scientific">Phenylobacterium parvum</name>
    <dbReference type="NCBI Taxonomy" id="2201350"/>
    <lineage>
        <taxon>Bacteria</taxon>
        <taxon>Pseudomonadati</taxon>
        <taxon>Pseudomonadota</taxon>
        <taxon>Alphaproteobacteria</taxon>
        <taxon>Caulobacterales</taxon>
        <taxon>Caulobacteraceae</taxon>
        <taxon>Phenylobacterium</taxon>
    </lineage>
</organism>
<evidence type="ECO:0000256" key="6">
    <source>
        <dbReference type="ARBA" id="ARBA00023157"/>
    </source>
</evidence>
<evidence type="ECO:0000256" key="10">
    <source>
        <dbReference type="ARBA" id="ARBA00042639"/>
    </source>
</evidence>
<dbReference type="PANTHER" id="PTHR42801">
    <property type="entry name" value="THIOREDOXIN-DEPENDENT PEROXIDE REDUCTASE"/>
    <property type="match status" value="1"/>
</dbReference>
<keyword evidence="3" id="KW-0575">Peroxidase</keyword>
<dbReference type="GO" id="GO:0045454">
    <property type="term" value="P:cell redox homeostasis"/>
    <property type="evidence" value="ECO:0007669"/>
    <property type="project" value="TreeGrafter"/>
</dbReference>
<dbReference type="OrthoDB" id="5572803at2"/>
<dbReference type="GO" id="GO:0008379">
    <property type="term" value="F:thioredoxin peroxidase activity"/>
    <property type="evidence" value="ECO:0007669"/>
    <property type="project" value="TreeGrafter"/>
</dbReference>
<reference evidence="15" key="1">
    <citation type="submission" date="2018-05" db="EMBL/GenBank/DDBJ databases">
        <title>Genome sequencing of Phenylobacterium sp. HYN0004.</title>
        <authorList>
            <person name="Yi H."/>
            <person name="Baek C."/>
        </authorList>
    </citation>
    <scope>NUCLEOTIDE SEQUENCE [LARGE SCALE GENOMIC DNA]</scope>
    <source>
        <strain evidence="15">HYN0004</strain>
    </source>
</reference>
<name>A0A2Z3I1P3_9CAUL</name>
<dbReference type="EMBL" id="CP029479">
    <property type="protein sequence ID" value="AWM77354.1"/>
    <property type="molecule type" value="Genomic_DNA"/>
</dbReference>
<protein>
    <recommendedName>
        <fullName evidence="2">thioredoxin-dependent peroxiredoxin</fullName>
        <ecNumber evidence="2">1.11.1.24</ecNumber>
    </recommendedName>
    <alternativeName>
        <fullName evidence="8">Thioredoxin peroxidase</fullName>
    </alternativeName>
    <alternativeName>
        <fullName evidence="10">Thioredoxin-dependent peroxiredoxin Bcp</fullName>
    </alternativeName>
</protein>
<feature type="chain" id="PRO_5016413699" description="thioredoxin-dependent peroxiredoxin" evidence="12">
    <location>
        <begin position="21"/>
        <end position="185"/>
    </location>
</feature>
<evidence type="ECO:0000256" key="9">
    <source>
        <dbReference type="ARBA" id="ARBA00038489"/>
    </source>
</evidence>
<proteinExistence type="inferred from homology"/>
<dbReference type="AlphaFoldDB" id="A0A2Z3I1P3"/>
<evidence type="ECO:0000256" key="2">
    <source>
        <dbReference type="ARBA" id="ARBA00013017"/>
    </source>
</evidence>
<keyword evidence="4" id="KW-0049">Antioxidant</keyword>
<keyword evidence="7" id="KW-0676">Redox-active center</keyword>
<evidence type="ECO:0000256" key="3">
    <source>
        <dbReference type="ARBA" id="ARBA00022559"/>
    </source>
</evidence>
<dbReference type="Pfam" id="PF00578">
    <property type="entry name" value="AhpC-TSA"/>
    <property type="match status" value="1"/>
</dbReference>
<dbReference type="Proteomes" id="UP000247763">
    <property type="component" value="Chromosome"/>
</dbReference>
<dbReference type="EC" id="1.11.1.24" evidence="2"/>
<dbReference type="CDD" id="cd03017">
    <property type="entry name" value="PRX_BCP"/>
    <property type="match status" value="1"/>
</dbReference>
<dbReference type="PANTHER" id="PTHR42801:SF4">
    <property type="entry name" value="AHPC_TSA FAMILY PROTEIN"/>
    <property type="match status" value="1"/>
</dbReference>
<evidence type="ECO:0000256" key="1">
    <source>
        <dbReference type="ARBA" id="ARBA00003330"/>
    </source>
</evidence>
<keyword evidence="12" id="KW-0732">Signal</keyword>
<evidence type="ECO:0000313" key="15">
    <source>
        <dbReference type="Proteomes" id="UP000247763"/>
    </source>
</evidence>
<evidence type="ECO:0000256" key="8">
    <source>
        <dbReference type="ARBA" id="ARBA00032824"/>
    </source>
</evidence>
<gene>
    <name evidence="14" type="ORF">HYN04_05990</name>
</gene>
<dbReference type="Gene3D" id="3.40.30.10">
    <property type="entry name" value="Glutaredoxin"/>
    <property type="match status" value="1"/>
</dbReference>
<dbReference type="GO" id="GO:0005737">
    <property type="term" value="C:cytoplasm"/>
    <property type="evidence" value="ECO:0007669"/>
    <property type="project" value="TreeGrafter"/>
</dbReference>
<evidence type="ECO:0000256" key="4">
    <source>
        <dbReference type="ARBA" id="ARBA00022862"/>
    </source>
</evidence>
<evidence type="ECO:0000256" key="11">
    <source>
        <dbReference type="ARBA" id="ARBA00049091"/>
    </source>
</evidence>
<comment type="function">
    <text evidence="1">Thiol-specific peroxidase that catalyzes the reduction of hydrogen peroxide and organic hydroperoxides to water and alcohols, respectively. Plays a role in cell protection against oxidative stress by detoxifying peroxides and as sensor of hydrogen peroxide-mediated signaling events.</text>
</comment>
<sequence>MLRPALIAAALAVAATPAAAKLAPGAKAPDFTAPAYLAGDAFTYKLADGLKKGPVVLYFFPSAYTAGCNLEARLFSEAVDEFKANGATVIGVTSGKTDKLAQFSKDTEHCGGKFPVAADPGAAIAKRYDAPLNMKGMAMPGMSGRVSYVIAPDGKVIHSYDNLDPNDHVNQTLGAVKVWKSGKRK</sequence>
<dbReference type="KEGG" id="phb:HYN04_05990"/>
<evidence type="ECO:0000256" key="12">
    <source>
        <dbReference type="SAM" id="SignalP"/>
    </source>
</evidence>
<dbReference type="InterPro" id="IPR013766">
    <property type="entry name" value="Thioredoxin_domain"/>
</dbReference>
<accession>A0A2Z3I1P3</accession>
<feature type="signal peptide" evidence="12">
    <location>
        <begin position="1"/>
        <end position="20"/>
    </location>
</feature>
<keyword evidence="5" id="KW-0560">Oxidoreductase</keyword>
<dbReference type="InterPro" id="IPR050924">
    <property type="entry name" value="Peroxiredoxin_BCP/PrxQ"/>
</dbReference>
<dbReference type="SUPFAM" id="SSF52833">
    <property type="entry name" value="Thioredoxin-like"/>
    <property type="match status" value="1"/>
</dbReference>
<comment type="similarity">
    <text evidence="9">Belongs to the peroxiredoxin family. BCP/PrxQ subfamily.</text>
</comment>
<feature type="domain" description="Thioredoxin" evidence="13">
    <location>
        <begin position="22"/>
        <end position="178"/>
    </location>
</feature>
<dbReference type="PROSITE" id="PS51352">
    <property type="entry name" value="THIOREDOXIN_2"/>
    <property type="match status" value="1"/>
</dbReference>
<comment type="catalytic activity">
    <reaction evidence="11">
        <text>a hydroperoxide + [thioredoxin]-dithiol = an alcohol + [thioredoxin]-disulfide + H2O</text>
        <dbReference type="Rhea" id="RHEA:62620"/>
        <dbReference type="Rhea" id="RHEA-COMP:10698"/>
        <dbReference type="Rhea" id="RHEA-COMP:10700"/>
        <dbReference type="ChEBI" id="CHEBI:15377"/>
        <dbReference type="ChEBI" id="CHEBI:29950"/>
        <dbReference type="ChEBI" id="CHEBI:30879"/>
        <dbReference type="ChEBI" id="CHEBI:35924"/>
        <dbReference type="ChEBI" id="CHEBI:50058"/>
        <dbReference type="EC" id="1.11.1.24"/>
    </reaction>
</comment>
<dbReference type="RefSeq" id="WP_110449921.1">
    <property type="nucleotide sequence ID" value="NZ_CP029479.1"/>
</dbReference>
<evidence type="ECO:0000256" key="5">
    <source>
        <dbReference type="ARBA" id="ARBA00023002"/>
    </source>
</evidence>
<dbReference type="InterPro" id="IPR000866">
    <property type="entry name" value="AhpC/TSA"/>
</dbReference>
<keyword evidence="6" id="KW-1015">Disulfide bond</keyword>
<evidence type="ECO:0000313" key="14">
    <source>
        <dbReference type="EMBL" id="AWM77354.1"/>
    </source>
</evidence>
<evidence type="ECO:0000256" key="7">
    <source>
        <dbReference type="ARBA" id="ARBA00023284"/>
    </source>
</evidence>
<dbReference type="InterPro" id="IPR036249">
    <property type="entry name" value="Thioredoxin-like_sf"/>
</dbReference>
<dbReference type="GO" id="GO:0034599">
    <property type="term" value="P:cellular response to oxidative stress"/>
    <property type="evidence" value="ECO:0007669"/>
    <property type="project" value="TreeGrafter"/>
</dbReference>